<dbReference type="PRINTS" id="PR00153">
    <property type="entry name" value="CSAPPISMRASE"/>
</dbReference>
<keyword evidence="4" id="KW-0732">Signal</keyword>
<name>A0A4P8IJP7_9FIRM</name>
<keyword evidence="3 4" id="KW-0413">Isomerase</keyword>
<dbReference type="PROSITE" id="PS51257">
    <property type="entry name" value="PROKAR_LIPOPROTEIN"/>
    <property type="match status" value="1"/>
</dbReference>
<evidence type="ECO:0000256" key="2">
    <source>
        <dbReference type="ARBA" id="ARBA00023110"/>
    </source>
</evidence>
<keyword evidence="7" id="KW-1185">Reference proteome</keyword>
<sequence length="256" mass="28054">MKKKLIAGGLVLTMFALAGCQTAKKQDKTEKAKTTAETSTEAKVLSKYKEIKINGAKKTVQIGEPSKGETVAEVKVKGYGTMKFKFFLKDSPLAVKNFLTLAANDYYDGIIFHRVIKDFMIQGGDPTGTGKGGQSIWGKEFKNETSDSLIPLRGALCMANAGPDTNGSQFFVVQNREVTDEMLDSSPVELTGDQRKLFKDQGGYPSLTGDYTVFGQLYDGYDVLDKIAQAQTVSDTKAENKPKKDIVIEKITVKNY</sequence>
<comment type="similarity">
    <text evidence="4">Belongs to the cyclophilin-type PPIase family.</text>
</comment>
<evidence type="ECO:0000256" key="4">
    <source>
        <dbReference type="RuleBase" id="RU363019"/>
    </source>
</evidence>
<dbReference type="InterPro" id="IPR044666">
    <property type="entry name" value="Cyclophilin_A-like"/>
</dbReference>
<protein>
    <recommendedName>
        <fullName evidence="4">Peptidyl-prolyl cis-trans isomerase</fullName>
        <shortName evidence="4">PPIase</shortName>
        <ecNumber evidence="4">5.2.1.8</ecNumber>
    </recommendedName>
</protein>
<accession>A0A4P8IJP7</accession>
<comment type="catalytic activity">
    <reaction evidence="4">
        <text>[protein]-peptidylproline (omega=180) = [protein]-peptidylproline (omega=0)</text>
        <dbReference type="Rhea" id="RHEA:16237"/>
        <dbReference type="Rhea" id="RHEA-COMP:10747"/>
        <dbReference type="Rhea" id="RHEA-COMP:10748"/>
        <dbReference type="ChEBI" id="CHEBI:83833"/>
        <dbReference type="ChEBI" id="CHEBI:83834"/>
        <dbReference type="EC" id="5.2.1.8"/>
    </reaction>
</comment>
<evidence type="ECO:0000259" key="5">
    <source>
        <dbReference type="PROSITE" id="PS50072"/>
    </source>
</evidence>
<evidence type="ECO:0000313" key="6">
    <source>
        <dbReference type="EMBL" id="QCP36204.1"/>
    </source>
</evidence>
<dbReference type="PANTHER" id="PTHR45625">
    <property type="entry name" value="PEPTIDYL-PROLYL CIS-TRANS ISOMERASE-RELATED"/>
    <property type="match status" value="1"/>
</dbReference>
<organism evidence="6 7">
    <name type="scientific">Anaerostipes rhamnosivorans</name>
    <dbReference type="NCBI Taxonomy" id="1229621"/>
    <lineage>
        <taxon>Bacteria</taxon>
        <taxon>Bacillati</taxon>
        <taxon>Bacillota</taxon>
        <taxon>Clostridia</taxon>
        <taxon>Lachnospirales</taxon>
        <taxon>Lachnospiraceae</taxon>
        <taxon>Anaerostipes</taxon>
    </lineage>
</organism>
<proteinExistence type="inferred from homology"/>
<dbReference type="EMBL" id="CP040058">
    <property type="protein sequence ID" value="QCP36204.1"/>
    <property type="molecule type" value="Genomic_DNA"/>
</dbReference>
<dbReference type="InterPro" id="IPR029000">
    <property type="entry name" value="Cyclophilin-like_dom_sf"/>
</dbReference>
<dbReference type="OrthoDB" id="9807797at2"/>
<dbReference type="KEGG" id="arf:AR1Y2_2750"/>
<dbReference type="AlphaFoldDB" id="A0A4P8IJP7"/>
<gene>
    <name evidence="6" type="ORF">AR1Y2_2750</name>
</gene>
<dbReference type="GO" id="GO:0003755">
    <property type="term" value="F:peptidyl-prolyl cis-trans isomerase activity"/>
    <property type="evidence" value="ECO:0007669"/>
    <property type="project" value="UniProtKB-UniRule"/>
</dbReference>
<comment type="function">
    <text evidence="1 4">PPIases accelerate the folding of proteins. It catalyzes the cis-trans isomerization of proline imidic peptide bonds in oligopeptides.</text>
</comment>
<dbReference type="Gene3D" id="2.40.100.10">
    <property type="entry name" value="Cyclophilin-like"/>
    <property type="match status" value="1"/>
</dbReference>
<dbReference type="Proteomes" id="UP000298653">
    <property type="component" value="Chromosome"/>
</dbReference>
<feature type="chain" id="PRO_5039760057" description="Peptidyl-prolyl cis-trans isomerase" evidence="4">
    <location>
        <begin position="19"/>
        <end position="256"/>
    </location>
</feature>
<evidence type="ECO:0000256" key="3">
    <source>
        <dbReference type="ARBA" id="ARBA00023235"/>
    </source>
</evidence>
<evidence type="ECO:0000313" key="7">
    <source>
        <dbReference type="Proteomes" id="UP000298653"/>
    </source>
</evidence>
<dbReference type="Pfam" id="PF00160">
    <property type="entry name" value="Pro_isomerase"/>
    <property type="match status" value="1"/>
</dbReference>
<dbReference type="PROSITE" id="PS50072">
    <property type="entry name" value="CSA_PPIASE_2"/>
    <property type="match status" value="1"/>
</dbReference>
<dbReference type="RefSeq" id="WP_137329467.1">
    <property type="nucleotide sequence ID" value="NZ_CP040058.1"/>
</dbReference>
<dbReference type="SUPFAM" id="SSF50891">
    <property type="entry name" value="Cyclophilin-like"/>
    <property type="match status" value="1"/>
</dbReference>
<dbReference type="InterPro" id="IPR002130">
    <property type="entry name" value="Cyclophilin-type_PPIase_dom"/>
</dbReference>
<reference evidence="6 7" key="1">
    <citation type="submission" date="2019-05" db="EMBL/GenBank/DDBJ databases">
        <title>Complete genome sequencing of Anaerostipes rhamnosivorans.</title>
        <authorList>
            <person name="Bui T.P.N."/>
            <person name="de Vos W.M."/>
        </authorList>
    </citation>
    <scope>NUCLEOTIDE SEQUENCE [LARGE SCALE GENOMIC DNA]</scope>
    <source>
        <strain evidence="6 7">1y2</strain>
    </source>
</reference>
<feature type="signal peptide" evidence="4">
    <location>
        <begin position="1"/>
        <end position="18"/>
    </location>
</feature>
<feature type="domain" description="PPIase cyclophilin-type" evidence="5">
    <location>
        <begin position="80"/>
        <end position="253"/>
    </location>
</feature>
<dbReference type="PANTHER" id="PTHR45625:SF4">
    <property type="entry name" value="PEPTIDYLPROLYL ISOMERASE DOMAIN AND WD REPEAT-CONTAINING PROTEIN 1"/>
    <property type="match status" value="1"/>
</dbReference>
<dbReference type="CDD" id="cd00317">
    <property type="entry name" value="cyclophilin"/>
    <property type="match status" value="1"/>
</dbReference>
<keyword evidence="2 4" id="KW-0697">Rotamase</keyword>
<dbReference type="EC" id="5.2.1.8" evidence="4"/>
<evidence type="ECO:0000256" key="1">
    <source>
        <dbReference type="ARBA" id="ARBA00002388"/>
    </source>
</evidence>